<gene>
    <name evidence="1" type="ORF">OS493_030724</name>
</gene>
<dbReference type="OrthoDB" id="5946626at2759"/>
<accession>A0A9X0CXJ4</accession>
<dbReference type="AlphaFoldDB" id="A0A9X0CXJ4"/>
<sequence length="184" mass="20509">MTLVINTMVTTCFSCTSTTSPSLNSEFNFDAISKPPRVVFAPFTGNRVRSVVHCFRCSKPRCIYAQKQLSTRERILLEEITTTCVFSCGSPLLPPLHPLEGRISMKIFRSCDAPLEMAFYSSNLDSANVCCHCGSSNNNISVDVDLPRGHRVTLPVCEQCKLAGREVRSLLPVKRTELEREDTD</sequence>
<dbReference type="EMBL" id="MU826383">
    <property type="protein sequence ID" value="KAJ7377129.1"/>
    <property type="molecule type" value="Genomic_DNA"/>
</dbReference>
<reference evidence="1" key="1">
    <citation type="submission" date="2023-01" db="EMBL/GenBank/DDBJ databases">
        <title>Genome assembly of the deep-sea coral Lophelia pertusa.</title>
        <authorList>
            <person name="Herrera S."/>
            <person name="Cordes E."/>
        </authorList>
    </citation>
    <scope>NUCLEOTIDE SEQUENCE</scope>
    <source>
        <strain evidence="1">USNM1676648</strain>
        <tissue evidence="1">Polyp</tissue>
    </source>
</reference>
<protein>
    <submittedName>
        <fullName evidence="1">Uncharacterized protein</fullName>
    </submittedName>
</protein>
<comment type="caution">
    <text evidence="1">The sequence shown here is derived from an EMBL/GenBank/DDBJ whole genome shotgun (WGS) entry which is preliminary data.</text>
</comment>
<proteinExistence type="predicted"/>
<keyword evidence="2" id="KW-1185">Reference proteome</keyword>
<evidence type="ECO:0000313" key="1">
    <source>
        <dbReference type="EMBL" id="KAJ7377129.1"/>
    </source>
</evidence>
<dbReference type="Proteomes" id="UP001163046">
    <property type="component" value="Unassembled WGS sequence"/>
</dbReference>
<name>A0A9X0CXJ4_9CNID</name>
<evidence type="ECO:0000313" key="2">
    <source>
        <dbReference type="Proteomes" id="UP001163046"/>
    </source>
</evidence>
<organism evidence="1 2">
    <name type="scientific">Desmophyllum pertusum</name>
    <dbReference type="NCBI Taxonomy" id="174260"/>
    <lineage>
        <taxon>Eukaryota</taxon>
        <taxon>Metazoa</taxon>
        <taxon>Cnidaria</taxon>
        <taxon>Anthozoa</taxon>
        <taxon>Hexacorallia</taxon>
        <taxon>Scleractinia</taxon>
        <taxon>Caryophylliina</taxon>
        <taxon>Caryophylliidae</taxon>
        <taxon>Desmophyllum</taxon>
    </lineage>
</organism>